<dbReference type="PANTHER" id="PTHR46552:SF1">
    <property type="entry name" value="NADH-UBIQUINONE OXIDOREDUCTASE CHAIN 2"/>
    <property type="match status" value="1"/>
</dbReference>
<evidence type="ECO:0000259" key="20">
    <source>
        <dbReference type="Pfam" id="PF06444"/>
    </source>
</evidence>
<geneLocation type="mitochondrion" evidence="21"/>
<dbReference type="GO" id="GO:0005743">
    <property type="term" value="C:mitochondrial inner membrane"/>
    <property type="evidence" value="ECO:0007669"/>
    <property type="project" value="UniProtKB-SubCell"/>
</dbReference>
<feature type="transmembrane region" description="Helical" evidence="17">
    <location>
        <begin position="155"/>
        <end position="173"/>
    </location>
</feature>
<dbReference type="GO" id="GO:0006120">
    <property type="term" value="P:mitochondrial electron transport, NADH to ubiquinone"/>
    <property type="evidence" value="ECO:0007669"/>
    <property type="project" value="InterPro"/>
</dbReference>
<keyword evidence="8 17" id="KW-0999">Mitochondrion inner membrane</keyword>
<keyword evidence="13 17" id="KW-0830">Ubiquinone</keyword>
<feature type="transmembrane region" description="Helical" evidence="17">
    <location>
        <begin position="33"/>
        <end position="52"/>
    </location>
</feature>
<evidence type="ECO:0000256" key="5">
    <source>
        <dbReference type="ARBA" id="ARBA00022448"/>
    </source>
</evidence>
<dbReference type="InterPro" id="IPR001750">
    <property type="entry name" value="ND/Mrp_TM"/>
</dbReference>
<feature type="transmembrane region" description="Helical" evidence="17">
    <location>
        <begin position="64"/>
        <end position="84"/>
    </location>
</feature>
<dbReference type="InterPro" id="IPR010933">
    <property type="entry name" value="NADH_DH_su2_C"/>
</dbReference>
<keyword evidence="18" id="KW-0732">Signal</keyword>
<evidence type="ECO:0000256" key="2">
    <source>
        <dbReference type="ARBA" id="ARBA00007012"/>
    </source>
</evidence>
<evidence type="ECO:0000256" key="18">
    <source>
        <dbReference type="SAM" id="SignalP"/>
    </source>
</evidence>
<dbReference type="PRINTS" id="PR01436">
    <property type="entry name" value="NADHDHGNASE2"/>
</dbReference>
<dbReference type="GO" id="GO:0008137">
    <property type="term" value="F:NADH dehydrogenase (ubiquinone) activity"/>
    <property type="evidence" value="ECO:0007669"/>
    <property type="project" value="UniProtKB-EC"/>
</dbReference>
<dbReference type="EC" id="7.1.1.2" evidence="3 17"/>
<evidence type="ECO:0000256" key="10">
    <source>
        <dbReference type="ARBA" id="ARBA00022982"/>
    </source>
</evidence>
<proteinExistence type="inferred from homology"/>
<feature type="chain" id="PRO_5004740159" description="NADH-ubiquinone oxidoreductase chain 2" evidence="18">
    <location>
        <begin position="28"/>
        <end position="349"/>
    </location>
</feature>
<sequence>IPPMLMSPLTWTAMLLMLLTSTTLVMSSHHWMLVWLGLELNTMSIIPIIIKTHHPRATEATTKYFIIQAAAAALILLAGVLNTWQTGQWSILYPTSTTTLILMLALSLKLGLAPAHLWYPEVLQGSTLLTALIISTWQKIAPLSLLYLISKTPSMIMLMLGLTSALVGGWMGLNQTQARKLMAFSSIAHMGWLVTALTMNPSLATVTFIIYTMMTASVFLTLAPTTTKTLPDLGTIHSCYPTLTTMLMISTLSLSGLPPLSGFMPKWLILNELVSKNLMLLATLLALATLPSLYFYTRMCYVMTLTTPPNNPATKHKWRTKLNLPPNLMTLASLTMLLLPMTPTLAYTM</sequence>
<keyword evidence="11 17" id="KW-1133">Transmembrane helix</keyword>
<comment type="catalytic activity">
    <reaction evidence="16 17">
        <text>a ubiquinone + NADH + 5 H(+)(in) = a ubiquinol + NAD(+) + 4 H(+)(out)</text>
        <dbReference type="Rhea" id="RHEA:29091"/>
        <dbReference type="Rhea" id="RHEA-COMP:9565"/>
        <dbReference type="Rhea" id="RHEA-COMP:9566"/>
        <dbReference type="ChEBI" id="CHEBI:15378"/>
        <dbReference type="ChEBI" id="CHEBI:16389"/>
        <dbReference type="ChEBI" id="CHEBI:17976"/>
        <dbReference type="ChEBI" id="CHEBI:57540"/>
        <dbReference type="ChEBI" id="CHEBI:57945"/>
        <dbReference type="EC" id="7.1.1.2"/>
    </reaction>
</comment>
<evidence type="ECO:0000259" key="19">
    <source>
        <dbReference type="Pfam" id="PF00361"/>
    </source>
</evidence>
<organism evidence="21">
    <name type="scientific">Lygodactylus rex</name>
    <name type="common">king dwarf gecko</name>
    <dbReference type="NCBI Taxonomy" id="1428576"/>
    <lineage>
        <taxon>Eukaryota</taxon>
        <taxon>Metazoa</taxon>
        <taxon>Chordata</taxon>
        <taxon>Craniata</taxon>
        <taxon>Vertebrata</taxon>
        <taxon>Euteleostomi</taxon>
        <taxon>Lepidosauria</taxon>
        <taxon>Squamata</taxon>
        <taxon>Bifurcata</taxon>
        <taxon>Gekkota</taxon>
        <taxon>Gekkonidae</taxon>
        <taxon>Gekkoninae</taxon>
        <taxon>Lygodactylus</taxon>
    </lineage>
</organism>
<keyword evidence="14 17" id="KW-0496">Mitochondrion</keyword>
<evidence type="ECO:0000256" key="17">
    <source>
        <dbReference type="RuleBase" id="RU003403"/>
    </source>
</evidence>
<reference evidence="21" key="1">
    <citation type="journal article" date="2013" name="Zootaxa">
        <title>A new species of Lygodactylus (Squamata: Gekkonidae) endemic to Mount Namuli, an isolated 'sky island' of northern Mozambique.</title>
        <authorList>
            <person name="Portik D.M."/>
            <person name="Travers S.L."/>
            <person name="Bauer A.M."/>
            <person name="Branch W.R."/>
        </authorList>
    </citation>
    <scope>NUCLEOTIDE SEQUENCE</scope>
</reference>
<evidence type="ECO:0000256" key="6">
    <source>
        <dbReference type="ARBA" id="ARBA00022660"/>
    </source>
</evidence>
<feature type="transmembrane region" description="Helical" evidence="17">
    <location>
        <begin position="277"/>
        <end position="296"/>
    </location>
</feature>
<accession>V5QQT7</accession>
<keyword evidence="5" id="KW-0813">Transport</keyword>
<keyword evidence="12 17" id="KW-0520">NAD</keyword>
<dbReference type="Pfam" id="PF06444">
    <property type="entry name" value="NADH_dehy_S2_C"/>
    <property type="match status" value="1"/>
</dbReference>
<feature type="transmembrane region" description="Helical" evidence="17">
    <location>
        <begin position="328"/>
        <end position="347"/>
    </location>
</feature>
<comment type="function">
    <text evidence="17">Core subunit of the mitochondrial membrane respiratory chain NADH dehydrogenase (Complex I) which catalyzes electron transfer from NADH through the respiratory chain, using ubiquinone as an electron acceptor. Essential for the catalytic activity and assembly of complex I.</text>
</comment>
<keyword evidence="7 17" id="KW-0812">Transmembrane</keyword>
<dbReference type="InterPro" id="IPR050175">
    <property type="entry name" value="Complex_I_Subunit_2"/>
</dbReference>
<feature type="transmembrane region" description="Helical" evidence="17">
    <location>
        <begin position="235"/>
        <end position="257"/>
    </location>
</feature>
<evidence type="ECO:0000256" key="8">
    <source>
        <dbReference type="ARBA" id="ARBA00022792"/>
    </source>
</evidence>
<feature type="non-terminal residue" evidence="21">
    <location>
        <position position="1"/>
    </location>
</feature>
<evidence type="ECO:0000256" key="16">
    <source>
        <dbReference type="ARBA" id="ARBA00049551"/>
    </source>
</evidence>
<evidence type="ECO:0000256" key="14">
    <source>
        <dbReference type="ARBA" id="ARBA00023128"/>
    </source>
</evidence>
<evidence type="ECO:0000313" key="21">
    <source>
        <dbReference type="EMBL" id="AHB18012.1"/>
    </source>
</evidence>
<evidence type="ECO:0000256" key="11">
    <source>
        <dbReference type="ARBA" id="ARBA00022989"/>
    </source>
</evidence>
<feature type="transmembrane region" description="Helical" evidence="17">
    <location>
        <begin position="203"/>
        <end position="223"/>
    </location>
</feature>
<evidence type="ECO:0000256" key="13">
    <source>
        <dbReference type="ARBA" id="ARBA00023075"/>
    </source>
</evidence>
<evidence type="ECO:0000256" key="15">
    <source>
        <dbReference type="ARBA" id="ARBA00023136"/>
    </source>
</evidence>
<dbReference type="EMBL" id="KF546231">
    <property type="protein sequence ID" value="AHB18012.1"/>
    <property type="molecule type" value="Genomic_DNA"/>
</dbReference>
<keyword evidence="10 17" id="KW-0249">Electron transport</keyword>
<keyword evidence="15 17" id="KW-0472">Membrane</keyword>
<feature type="transmembrane region" description="Helical" evidence="17">
    <location>
        <begin position="90"/>
        <end position="108"/>
    </location>
</feature>
<comment type="similarity">
    <text evidence="2 17">Belongs to the complex I subunit 2 family.</text>
</comment>
<feature type="transmembrane region" description="Helical" evidence="17">
    <location>
        <begin position="180"/>
        <end position="197"/>
    </location>
</feature>
<evidence type="ECO:0000256" key="3">
    <source>
        <dbReference type="ARBA" id="ARBA00012944"/>
    </source>
</evidence>
<comment type="subcellular location">
    <subcellularLocation>
        <location evidence="1 17">Mitochondrion inner membrane</location>
        <topology evidence="1 17">Multi-pass membrane protein</topology>
    </subcellularLocation>
</comment>
<keyword evidence="9 17" id="KW-1278">Translocase</keyword>
<dbReference type="AlphaFoldDB" id="V5QQT7"/>
<dbReference type="InterPro" id="IPR003917">
    <property type="entry name" value="NADH_UbQ_OxRdtase_chain2"/>
</dbReference>
<evidence type="ECO:0000256" key="4">
    <source>
        <dbReference type="ARBA" id="ARBA00021008"/>
    </source>
</evidence>
<name>V5QQT7_9SAUR</name>
<evidence type="ECO:0000256" key="7">
    <source>
        <dbReference type="ARBA" id="ARBA00022692"/>
    </source>
</evidence>
<evidence type="ECO:0000256" key="12">
    <source>
        <dbReference type="ARBA" id="ARBA00023027"/>
    </source>
</evidence>
<feature type="signal peptide" evidence="18">
    <location>
        <begin position="1"/>
        <end position="27"/>
    </location>
</feature>
<keyword evidence="6 17" id="KW-0679">Respiratory chain</keyword>
<dbReference type="PANTHER" id="PTHR46552">
    <property type="entry name" value="NADH-UBIQUINONE OXIDOREDUCTASE CHAIN 2"/>
    <property type="match status" value="1"/>
</dbReference>
<evidence type="ECO:0000256" key="1">
    <source>
        <dbReference type="ARBA" id="ARBA00004448"/>
    </source>
</evidence>
<protein>
    <recommendedName>
        <fullName evidence="4 17">NADH-ubiquinone oxidoreductase chain 2</fullName>
        <ecNumber evidence="3 17">7.1.1.2</ecNumber>
    </recommendedName>
</protein>
<evidence type="ECO:0000256" key="9">
    <source>
        <dbReference type="ARBA" id="ARBA00022967"/>
    </source>
</evidence>
<feature type="domain" description="NADH dehydrogenase subunit 2 C-terminal" evidence="20">
    <location>
        <begin position="293"/>
        <end position="345"/>
    </location>
</feature>
<dbReference type="Pfam" id="PF00361">
    <property type="entry name" value="Proton_antipo_M"/>
    <property type="match status" value="1"/>
</dbReference>
<gene>
    <name evidence="21" type="primary">ND2</name>
</gene>
<feature type="domain" description="NADH:quinone oxidoreductase/Mrp antiporter transmembrane" evidence="19">
    <location>
        <begin position="28"/>
        <end position="286"/>
    </location>
</feature>